<name>A0A6C0K4C3_9ZZZZ</name>
<sequence length="518" mass="57718">MNQDLLVNGKALEGLRLRDNLKVTPKTTLRNFVKNKVQNNLAIKNFLQLINNIKEKKLNSDKPLLAFATTTQPAAVNTTQGVISDTKINNPKNMPIRHQWDENWGYCGEASLITANLMVGQYFSQFYIRDLAANIASKNANRNQGDRENQFLIETTAKYVALACHLGVKDVFIGGAPQISAKNEKIITKSTDDYLSWLKTNFNATDTLAIIIGVFENGKKFKKWFYNSDGTPTPWWDVNYDHIVLLSNISDKSVWINDLGNYKNYSLNNCDIELDDTSAAKNLSQYSNPKSYLAPDKSPLFFQMDLSKSVLSRSDSNSDALPYIYTIPKFEKKTYTETVTDVVFGNVGISLSNLTDKDQNGKALLPVKITVDKTYELPSVKDSSDDVSDNFLYSNMTPYWDVLTLKITVSGLTKNSIYTIYKFSDITKVTSTTSHNIITDNATNTFCPTFTGGLTGFGAGADPNTGGSKNNQDPIGFRGGNPTYTSLPLTFTATQSTTYTFTDYIRSCDQAIYRCVAN</sequence>
<reference evidence="1" key="1">
    <citation type="journal article" date="2020" name="Nature">
        <title>Giant virus diversity and host interactions through global metagenomics.</title>
        <authorList>
            <person name="Schulz F."/>
            <person name="Roux S."/>
            <person name="Paez-Espino D."/>
            <person name="Jungbluth S."/>
            <person name="Walsh D.A."/>
            <person name="Denef V.J."/>
            <person name="McMahon K.D."/>
            <person name="Konstantinidis K.T."/>
            <person name="Eloe-Fadrosh E.A."/>
            <person name="Kyrpides N.C."/>
            <person name="Woyke T."/>
        </authorList>
    </citation>
    <scope>NUCLEOTIDE SEQUENCE</scope>
    <source>
        <strain evidence="1">GVMAG-S-1101165-83</strain>
    </source>
</reference>
<organism evidence="1">
    <name type="scientific">viral metagenome</name>
    <dbReference type="NCBI Taxonomy" id="1070528"/>
    <lineage>
        <taxon>unclassified sequences</taxon>
        <taxon>metagenomes</taxon>
        <taxon>organismal metagenomes</taxon>
    </lineage>
</organism>
<dbReference type="AlphaFoldDB" id="A0A6C0K4C3"/>
<protein>
    <recommendedName>
        <fullName evidence="2">Peptidase C39-like domain-containing protein</fullName>
    </recommendedName>
</protein>
<evidence type="ECO:0008006" key="2">
    <source>
        <dbReference type="Google" id="ProtNLM"/>
    </source>
</evidence>
<dbReference type="EMBL" id="MN740773">
    <property type="protein sequence ID" value="QHU10904.1"/>
    <property type="molecule type" value="Genomic_DNA"/>
</dbReference>
<evidence type="ECO:0000313" key="1">
    <source>
        <dbReference type="EMBL" id="QHU10904.1"/>
    </source>
</evidence>
<accession>A0A6C0K4C3</accession>
<proteinExistence type="predicted"/>